<dbReference type="GO" id="GO:0005886">
    <property type="term" value="C:plasma membrane"/>
    <property type="evidence" value="ECO:0007669"/>
    <property type="project" value="UniProtKB-SubCell"/>
</dbReference>
<keyword evidence="5 7" id="KW-1133">Transmembrane helix</keyword>
<dbReference type="AlphaFoldDB" id="A0A1M5QKX2"/>
<dbReference type="GO" id="GO:0008961">
    <property type="term" value="F:phosphatidylglycerol-prolipoprotein diacylglyceryl transferase activity"/>
    <property type="evidence" value="ECO:0007669"/>
    <property type="project" value="UniProtKB-UniRule"/>
</dbReference>
<keyword evidence="3 7" id="KW-0808">Transferase</keyword>
<feature type="transmembrane region" description="Helical" evidence="7">
    <location>
        <begin position="57"/>
        <end position="76"/>
    </location>
</feature>
<keyword evidence="4 7" id="KW-0812">Transmembrane</keyword>
<evidence type="ECO:0000256" key="5">
    <source>
        <dbReference type="ARBA" id="ARBA00022989"/>
    </source>
</evidence>
<feature type="transmembrane region" description="Helical" evidence="7">
    <location>
        <begin position="96"/>
        <end position="118"/>
    </location>
</feature>
<gene>
    <name evidence="7" type="primary">lgt</name>
    <name evidence="8" type="ORF">SAMN04488068_2670</name>
</gene>
<dbReference type="EMBL" id="FQWZ01000006">
    <property type="protein sequence ID" value="SHH14420.1"/>
    <property type="molecule type" value="Genomic_DNA"/>
</dbReference>
<sequence length="270" mass="30035">MMQYPQIDPIAVSLGPIKVHWYGLMYLIGFWGGYYLALRRGRRPFSPFSPQALSDLLFFIVLGVILGGRIGYTFFYNVDAAGHLVILSDPLVIFRIWEGGMSFHGGLIGVLVAMAWYARSRGLTFFQVADFIAPVVPVGLLTGRIGNFINAELWGAPTDLPWAMVFPTDPQRLPRHPSMLYEALLEGAVMLGLLLWFSRKPRPPMAVSGLFLVLYGSFRWAVEFVRTPDTQLGYLAFGWLTMGQVLCIPMLLAGAAMLALAYGRPQTRPA</sequence>
<dbReference type="OrthoDB" id="871140at2"/>
<organism evidence="8 9">
    <name type="scientific">Hydrocarboniphaga daqingensis</name>
    <dbReference type="NCBI Taxonomy" id="490188"/>
    <lineage>
        <taxon>Bacteria</taxon>
        <taxon>Pseudomonadati</taxon>
        <taxon>Pseudomonadota</taxon>
        <taxon>Gammaproteobacteria</taxon>
        <taxon>Nevskiales</taxon>
        <taxon>Nevskiaceae</taxon>
        <taxon>Hydrocarboniphaga</taxon>
    </lineage>
</organism>
<evidence type="ECO:0000256" key="7">
    <source>
        <dbReference type="HAMAP-Rule" id="MF_01147"/>
    </source>
</evidence>
<name>A0A1M5QKX2_9GAMM</name>
<dbReference type="PANTHER" id="PTHR30589">
    <property type="entry name" value="PROLIPOPROTEIN DIACYLGLYCERYL TRANSFERASE"/>
    <property type="match status" value="1"/>
</dbReference>
<feature type="transmembrane region" description="Helical" evidence="7">
    <location>
        <begin position="234"/>
        <end position="262"/>
    </location>
</feature>
<dbReference type="InterPro" id="IPR001640">
    <property type="entry name" value="Lgt"/>
</dbReference>
<evidence type="ECO:0000256" key="1">
    <source>
        <dbReference type="ARBA" id="ARBA00007150"/>
    </source>
</evidence>
<dbReference type="EC" id="2.5.1.145" evidence="7"/>
<feature type="binding site" evidence="7">
    <location>
        <position position="144"/>
    </location>
    <ligand>
        <name>a 1,2-diacyl-sn-glycero-3-phospho-(1'-sn-glycerol)</name>
        <dbReference type="ChEBI" id="CHEBI:64716"/>
    </ligand>
</feature>
<comment type="catalytic activity">
    <reaction evidence="7">
        <text>L-cysteinyl-[prolipoprotein] + a 1,2-diacyl-sn-glycero-3-phospho-(1'-sn-glycerol) = an S-1,2-diacyl-sn-glyceryl-L-cysteinyl-[prolipoprotein] + sn-glycerol 1-phosphate + H(+)</text>
        <dbReference type="Rhea" id="RHEA:56712"/>
        <dbReference type="Rhea" id="RHEA-COMP:14679"/>
        <dbReference type="Rhea" id="RHEA-COMP:14680"/>
        <dbReference type="ChEBI" id="CHEBI:15378"/>
        <dbReference type="ChEBI" id="CHEBI:29950"/>
        <dbReference type="ChEBI" id="CHEBI:57685"/>
        <dbReference type="ChEBI" id="CHEBI:64716"/>
        <dbReference type="ChEBI" id="CHEBI:140658"/>
        <dbReference type="EC" id="2.5.1.145"/>
    </reaction>
</comment>
<comment type="function">
    <text evidence="7">Catalyzes the transfer of the diacylglyceryl group from phosphatidylglycerol to the sulfhydryl group of the N-terminal cysteine of a prolipoprotein, the first step in the formation of mature lipoproteins.</text>
</comment>
<keyword evidence="9" id="KW-1185">Reference proteome</keyword>
<feature type="transmembrane region" description="Helical" evidence="7">
    <location>
        <begin position="204"/>
        <end position="222"/>
    </location>
</feature>
<comment type="similarity">
    <text evidence="1 7">Belongs to the Lgt family.</text>
</comment>
<proteinExistence type="inferred from homology"/>
<comment type="pathway">
    <text evidence="7">Protein modification; lipoprotein biosynthesis (diacylglyceryl transfer).</text>
</comment>
<dbReference type="STRING" id="490188.SAMN04488068_2670"/>
<dbReference type="Pfam" id="PF01790">
    <property type="entry name" value="LGT"/>
    <property type="match status" value="1"/>
</dbReference>
<keyword evidence="2 7" id="KW-1003">Cell membrane</keyword>
<evidence type="ECO:0000256" key="4">
    <source>
        <dbReference type="ARBA" id="ARBA00022692"/>
    </source>
</evidence>
<evidence type="ECO:0000313" key="9">
    <source>
        <dbReference type="Proteomes" id="UP000199758"/>
    </source>
</evidence>
<accession>A0A1M5QKX2</accession>
<dbReference type="PANTHER" id="PTHR30589:SF0">
    <property type="entry name" value="PHOSPHATIDYLGLYCEROL--PROLIPOPROTEIN DIACYLGLYCERYL TRANSFERASE"/>
    <property type="match status" value="1"/>
</dbReference>
<dbReference type="HAMAP" id="MF_01147">
    <property type="entry name" value="Lgt"/>
    <property type="match status" value="1"/>
</dbReference>
<dbReference type="PROSITE" id="PS01311">
    <property type="entry name" value="LGT"/>
    <property type="match status" value="1"/>
</dbReference>
<dbReference type="NCBIfam" id="TIGR00544">
    <property type="entry name" value="lgt"/>
    <property type="match status" value="1"/>
</dbReference>
<feature type="transmembrane region" description="Helical" evidence="7">
    <location>
        <begin position="20"/>
        <end position="37"/>
    </location>
</feature>
<feature type="transmembrane region" description="Helical" evidence="7">
    <location>
        <begin position="125"/>
        <end position="145"/>
    </location>
</feature>
<evidence type="ECO:0000313" key="8">
    <source>
        <dbReference type="EMBL" id="SHH14420.1"/>
    </source>
</evidence>
<dbReference type="GO" id="GO:0042158">
    <property type="term" value="P:lipoprotein biosynthetic process"/>
    <property type="evidence" value="ECO:0007669"/>
    <property type="project" value="UniProtKB-UniRule"/>
</dbReference>
<evidence type="ECO:0000256" key="3">
    <source>
        <dbReference type="ARBA" id="ARBA00022679"/>
    </source>
</evidence>
<reference evidence="8 9" key="1">
    <citation type="submission" date="2016-11" db="EMBL/GenBank/DDBJ databases">
        <authorList>
            <person name="Jaros S."/>
            <person name="Januszkiewicz K."/>
            <person name="Wedrychowicz H."/>
        </authorList>
    </citation>
    <scope>NUCLEOTIDE SEQUENCE [LARGE SCALE GENOMIC DNA]</scope>
    <source>
        <strain evidence="8 9">CGMCC 1.7049</strain>
    </source>
</reference>
<dbReference type="UniPathway" id="UPA00664"/>
<keyword evidence="6 7" id="KW-0472">Membrane</keyword>
<dbReference type="RefSeq" id="WP_072898158.1">
    <property type="nucleotide sequence ID" value="NZ_FQWZ01000006.1"/>
</dbReference>
<protein>
    <recommendedName>
        <fullName evidence="7">Phosphatidylglycerol--prolipoprotein diacylglyceryl transferase</fullName>
        <ecNumber evidence="7">2.5.1.145</ecNumber>
    </recommendedName>
</protein>
<feature type="transmembrane region" description="Helical" evidence="7">
    <location>
        <begin position="179"/>
        <end position="197"/>
    </location>
</feature>
<dbReference type="Proteomes" id="UP000199758">
    <property type="component" value="Unassembled WGS sequence"/>
</dbReference>
<comment type="subcellular location">
    <subcellularLocation>
        <location evidence="7">Cell membrane</location>
        <topology evidence="7">Multi-pass membrane protein</topology>
    </subcellularLocation>
</comment>
<evidence type="ECO:0000256" key="6">
    <source>
        <dbReference type="ARBA" id="ARBA00023136"/>
    </source>
</evidence>
<keyword evidence="8" id="KW-0449">Lipoprotein</keyword>
<evidence type="ECO:0000256" key="2">
    <source>
        <dbReference type="ARBA" id="ARBA00022475"/>
    </source>
</evidence>